<dbReference type="AlphaFoldDB" id="A0A7J5BQF4"/>
<keyword evidence="4" id="KW-1185">Reference proteome</keyword>
<dbReference type="OrthoDB" id="5244221at2"/>
<proteinExistence type="predicted"/>
<dbReference type="Proteomes" id="UP000467240">
    <property type="component" value="Unassembled WGS sequence"/>
</dbReference>
<feature type="compositionally biased region" description="Basic and acidic residues" evidence="1">
    <location>
        <begin position="1"/>
        <end position="12"/>
    </location>
</feature>
<dbReference type="RefSeq" id="WP_158040989.1">
    <property type="nucleotide sequence ID" value="NZ_JBHTKD010000015.1"/>
</dbReference>
<keyword evidence="2" id="KW-1133">Transmembrane helix</keyword>
<evidence type="ECO:0000313" key="4">
    <source>
        <dbReference type="Proteomes" id="UP000467240"/>
    </source>
</evidence>
<dbReference type="Pfam" id="PF11361">
    <property type="entry name" value="DUF3159"/>
    <property type="match status" value="1"/>
</dbReference>
<feature type="transmembrane region" description="Helical" evidence="2">
    <location>
        <begin position="205"/>
        <end position="229"/>
    </location>
</feature>
<feature type="transmembrane region" description="Helical" evidence="2">
    <location>
        <begin position="171"/>
        <end position="193"/>
    </location>
</feature>
<name>A0A7J5BQF4_9MICO</name>
<feature type="transmembrane region" description="Helical" evidence="2">
    <location>
        <begin position="241"/>
        <end position="263"/>
    </location>
</feature>
<gene>
    <name evidence="3" type="ORF">F8O01_11250</name>
</gene>
<evidence type="ECO:0000256" key="1">
    <source>
        <dbReference type="SAM" id="MobiDB-lite"/>
    </source>
</evidence>
<keyword evidence="2" id="KW-0472">Membrane</keyword>
<feature type="transmembrane region" description="Helical" evidence="2">
    <location>
        <begin position="80"/>
        <end position="99"/>
    </location>
</feature>
<keyword evidence="2" id="KW-0812">Transmembrane</keyword>
<evidence type="ECO:0000256" key="2">
    <source>
        <dbReference type="SAM" id="Phobius"/>
    </source>
</evidence>
<dbReference type="InterPro" id="IPR016566">
    <property type="entry name" value="UCP010219"/>
</dbReference>
<feature type="region of interest" description="Disordered" evidence="1">
    <location>
        <begin position="1"/>
        <end position="55"/>
    </location>
</feature>
<protein>
    <submittedName>
        <fullName evidence="3">DUF3159 domain-containing protein</fullName>
    </submittedName>
</protein>
<comment type="caution">
    <text evidence="3">The sequence shown here is derived from an EMBL/GenBank/DDBJ whole genome shotgun (WGS) entry which is preliminary data.</text>
</comment>
<dbReference type="EMBL" id="WBJZ01000013">
    <property type="protein sequence ID" value="KAB1656040.1"/>
    <property type="molecule type" value="Genomic_DNA"/>
</dbReference>
<feature type="transmembrane region" description="Helical" evidence="2">
    <location>
        <begin position="133"/>
        <end position="151"/>
    </location>
</feature>
<accession>A0A7J5BQF4</accession>
<sequence>MPTPEPERREPGDPVDGTLDPAASERPGAPDGASEAAPDGSSDDRATPDADAPGASALTDRFQQMAQGGLDGRALLDAMGGVRGIVEALLPGIAFLVLFTITGDLWLSVVVPAIIGLGFVVARAVVRQNVGPAIGGLVAIAVSGVLALRTGNGADYYVLGFYTNAAYGVGFLLSILVGWPIIGYVAGLAYGTGGRWRTIARVRRLMRLATFAWVAFFALRLAVQLPLYFAGNVEALGVTRLVMGTPMYAVLAVGTVLFARAVFRASGLTNREEQAKLS</sequence>
<evidence type="ECO:0000313" key="3">
    <source>
        <dbReference type="EMBL" id="KAB1656040.1"/>
    </source>
</evidence>
<feature type="transmembrane region" description="Helical" evidence="2">
    <location>
        <begin position="105"/>
        <end position="126"/>
    </location>
</feature>
<reference evidence="3 4" key="1">
    <citation type="submission" date="2019-09" db="EMBL/GenBank/DDBJ databases">
        <title>Phylogeny of genus Pseudoclavibacter and closely related genus.</title>
        <authorList>
            <person name="Li Y."/>
        </authorList>
    </citation>
    <scope>NUCLEOTIDE SEQUENCE [LARGE SCALE GENOMIC DNA]</scope>
    <source>
        <strain evidence="3 4">DSM 23821</strain>
    </source>
</reference>
<organism evidence="3 4">
    <name type="scientific">Pseudoclavibacter chungangensis</name>
    <dbReference type="NCBI Taxonomy" id="587635"/>
    <lineage>
        <taxon>Bacteria</taxon>
        <taxon>Bacillati</taxon>
        <taxon>Actinomycetota</taxon>
        <taxon>Actinomycetes</taxon>
        <taxon>Micrococcales</taxon>
        <taxon>Microbacteriaceae</taxon>
        <taxon>Pseudoclavibacter</taxon>
    </lineage>
</organism>